<gene>
    <name evidence="4 7" type="primary">truA</name>
    <name evidence="7" type="ORF">GCM10008088_07620</name>
</gene>
<dbReference type="PANTHER" id="PTHR11142">
    <property type="entry name" value="PSEUDOURIDYLATE SYNTHASE"/>
    <property type="match status" value="1"/>
</dbReference>
<dbReference type="InterPro" id="IPR001406">
    <property type="entry name" value="PsdUridine_synth_TruA"/>
</dbReference>
<evidence type="ECO:0000313" key="7">
    <source>
        <dbReference type="EMBL" id="GGZ48802.1"/>
    </source>
</evidence>
<dbReference type="InterPro" id="IPR020103">
    <property type="entry name" value="PsdUridine_synth_cat_dom_sf"/>
</dbReference>
<dbReference type="Gene3D" id="3.30.70.660">
    <property type="entry name" value="Pseudouridine synthase I, catalytic domain, C-terminal subdomain"/>
    <property type="match status" value="1"/>
</dbReference>
<evidence type="ECO:0000313" key="8">
    <source>
        <dbReference type="Proteomes" id="UP000615593"/>
    </source>
</evidence>
<comment type="similarity">
    <text evidence="1 4 5">Belongs to the tRNA pseudouridine synthase TruA family.</text>
</comment>
<dbReference type="RefSeq" id="WP_027884042.1">
    <property type="nucleotide sequence ID" value="NZ_BMWY01000002.1"/>
</dbReference>
<evidence type="ECO:0000256" key="1">
    <source>
        <dbReference type="ARBA" id="ARBA00009375"/>
    </source>
</evidence>
<dbReference type="InterPro" id="IPR020095">
    <property type="entry name" value="PsdUridine_synth_TruA_C"/>
</dbReference>
<comment type="caution">
    <text evidence="7">The sequence shown here is derived from an EMBL/GenBank/DDBJ whole genome shotgun (WGS) entry which is preliminary data.</text>
</comment>
<keyword evidence="8" id="KW-1185">Reference proteome</keyword>
<sequence>MQRIRYYYLIKLQYLGFRFHGWQKQPDVITVERMVERTVAFVLGRKNFKLLASGRTDAKVSVNQTYVELFVDESPLDLVEFLPIFNKNLPPDIRALSITETNKDFNIINHPKQKEYLYFFAFNEKFHPFAAPFMTYFKHELNIELMQQGAKLFEGEHDFWSYAFRPKPETITQGKIDFCELSENDIYSANFFPEKSYVLKIKGKGFKRYQIRLMMGALFDLGRGEVDLDFIRKTLNAENRIKLEHIAQPSGLILNEVQLED</sequence>
<dbReference type="Gene3D" id="3.30.70.580">
    <property type="entry name" value="Pseudouridine synthase I, catalytic domain, N-terminal subdomain"/>
    <property type="match status" value="1"/>
</dbReference>
<accession>A0ABQ3BKS3</accession>
<keyword evidence="2 4" id="KW-0819">tRNA processing</keyword>
<name>A0ABQ3BKS3_9FLAO</name>
<comment type="function">
    <text evidence="4">Formation of pseudouridine at positions 38, 39 and 40 in the anticodon stem and loop of transfer RNAs.</text>
</comment>
<dbReference type="PANTHER" id="PTHR11142:SF0">
    <property type="entry name" value="TRNA PSEUDOURIDINE SYNTHASE-LIKE 1"/>
    <property type="match status" value="1"/>
</dbReference>
<evidence type="ECO:0000256" key="4">
    <source>
        <dbReference type="HAMAP-Rule" id="MF_00171"/>
    </source>
</evidence>
<evidence type="ECO:0000256" key="5">
    <source>
        <dbReference type="RuleBase" id="RU003792"/>
    </source>
</evidence>
<keyword evidence="3 4" id="KW-0413">Isomerase</keyword>
<comment type="catalytic activity">
    <reaction evidence="4 5">
        <text>uridine(38/39/40) in tRNA = pseudouridine(38/39/40) in tRNA</text>
        <dbReference type="Rhea" id="RHEA:22376"/>
        <dbReference type="Rhea" id="RHEA-COMP:10085"/>
        <dbReference type="Rhea" id="RHEA-COMP:10087"/>
        <dbReference type="ChEBI" id="CHEBI:65314"/>
        <dbReference type="ChEBI" id="CHEBI:65315"/>
        <dbReference type="EC" id="5.4.99.12"/>
    </reaction>
</comment>
<organism evidence="7 8">
    <name type="scientific">Mesonia mobilis</name>
    <dbReference type="NCBI Taxonomy" id="369791"/>
    <lineage>
        <taxon>Bacteria</taxon>
        <taxon>Pseudomonadati</taxon>
        <taxon>Bacteroidota</taxon>
        <taxon>Flavobacteriia</taxon>
        <taxon>Flavobacteriales</taxon>
        <taxon>Flavobacteriaceae</taxon>
        <taxon>Mesonia</taxon>
    </lineage>
</organism>
<protein>
    <recommendedName>
        <fullName evidence="4">tRNA pseudouridine synthase A</fullName>
        <ecNumber evidence="4">5.4.99.12</ecNumber>
    </recommendedName>
    <alternativeName>
        <fullName evidence="4">tRNA pseudouridine(38-40) synthase</fullName>
    </alternativeName>
    <alternativeName>
        <fullName evidence="4">tRNA pseudouridylate synthase I</fullName>
    </alternativeName>
    <alternativeName>
        <fullName evidence="4">tRNA-uridine isomerase I</fullName>
    </alternativeName>
</protein>
<dbReference type="HAMAP" id="MF_00171">
    <property type="entry name" value="TruA"/>
    <property type="match status" value="1"/>
</dbReference>
<dbReference type="InterPro" id="IPR020097">
    <property type="entry name" value="PsdUridine_synth_TruA_a/b_dom"/>
</dbReference>
<reference evidence="8" key="1">
    <citation type="journal article" date="2019" name="Int. J. Syst. Evol. Microbiol.">
        <title>The Global Catalogue of Microorganisms (GCM) 10K type strain sequencing project: providing services to taxonomists for standard genome sequencing and annotation.</title>
        <authorList>
            <consortium name="The Broad Institute Genomics Platform"/>
            <consortium name="The Broad Institute Genome Sequencing Center for Infectious Disease"/>
            <person name="Wu L."/>
            <person name="Ma J."/>
        </authorList>
    </citation>
    <scope>NUCLEOTIDE SEQUENCE [LARGE SCALE GENOMIC DNA]</scope>
    <source>
        <strain evidence="8">KCTC 12708</strain>
    </source>
</reference>
<dbReference type="SUPFAM" id="SSF55120">
    <property type="entry name" value="Pseudouridine synthase"/>
    <property type="match status" value="1"/>
</dbReference>
<dbReference type="Proteomes" id="UP000615593">
    <property type="component" value="Unassembled WGS sequence"/>
</dbReference>
<dbReference type="EC" id="5.4.99.12" evidence="4"/>
<evidence type="ECO:0000256" key="2">
    <source>
        <dbReference type="ARBA" id="ARBA00022694"/>
    </source>
</evidence>
<proteinExistence type="inferred from homology"/>
<dbReference type="EMBL" id="BMWY01000002">
    <property type="protein sequence ID" value="GGZ48802.1"/>
    <property type="molecule type" value="Genomic_DNA"/>
</dbReference>
<dbReference type="InterPro" id="IPR020094">
    <property type="entry name" value="TruA/RsuA/RluB/E/F_N"/>
</dbReference>
<feature type="domain" description="Pseudouridine synthase I TruA alpha/beta" evidence="6">
    <location>
        <begin position="150"/>
        <end position="257"/>
    </location>
</feature>
<feature type="binding site" evidence="4">
    <location>
        <position position="116"/>
    </location>
    <ligand>
        <name>substrate</name>
    </ligand>
</feature>
<dbReference type="PIRSF" id="PIRSF001430">
    <property type="entry name" value="tRNA_psdUrid_synth"/>
    <property type="match status" value="1"/>
</dbReference>
<evidence type="ECO:0000256" key="3">
    <source>
        <dbReference type="ARBA" id="ARBA00023235"/>
    </source>
</evidence>
<dbReference type="Pfam" id="PF01416">
    <property type="entry name" value="PseudoU_synth_1"/>
    <property type="match status" value="1"/>
</dbReference>
<comment type="subunit">
    <text evidence="4">Homodimer.</text>
</comment>
<comment type="caution">
    <text evidence="4">Lacks conserved residue(s) required for the propagation of feature annotation.</text>
</comment>
<dbReference type="GeneID" id="94368424"/>
<evidence type="ECO:0000259" key="6">
    <source>
        <dbReference type="Pfam" id="PF01416"/>
    </source>
</evidence>
<feature type="active site" description="Nucleophile" evidence="4">
    <location>
        <position position="57"/>
    </location>
</feature>